<organism evidence="5 6">
    <name type="scientific">Cellvibrio fibrivorans</name>
    <dbReference type="NCBI Taxonomy" id="126350"/>
    <lineage>
        <taxon>Bacteria</taxon>
        <taxon>Pseudomonadati</taxon>
        <taxon>Pseudomonadota</taxon>
        <taxon>Gammaproteobacteria</taxon>
        <taxon>Cellvibrionales</taxon>
        <taxon>Cellvibrionaceae</taxon>
        <taxon>Cellvibrio</taxon>
    </lineage>
</organism>
<sequence length="243" mass="26820">MLAIIGGSGLNQFPELEIVGEQKVQTPYGDCSAPLTFARLRDLQLVFLPRHGQGHKLPPHQINYRANMWALKDVGVTRVLAVNAVGGINSTMGPGVFVVPHQIIDYTYGREQSYNFLTDGYINHIDFTHPYSQVMRQQLIASLLAANLRFQERGVYACTQGPRLETAAEVLRLRRDGCDLVGMTAMPEAALARELGLEYAALCLVVNWAAGLDSNELNMEDILKTLAAGMADIKKTIFIFANQ</sequence>
<feature type="binding site" evidence="3">
    <location>
        <begin position="50"/>
        <end position="51"/>
    </location>
    <ligand>
        <name>phosphate</name>
        <dbReference type="ChEBI" id="CHEBI:43474"/>
    </ligand>
</feature>
<dbReference type="InterPro" id="IPR018099">
    <property type="entry name" value="Purine_phosphorylase-2_CS"/>
</dbReference>
<dbReference type="EMBL" id="JAVDVX010000002">
    <property type="protein sequence ID" value="MDR7089716.1"/>
    <property type="molecule type" value="Genomic_DNA"/>
</dbReference>
<comment type="catalytic activity">
    <reaction evidence="3">
        <text>S-methyl-5'-thioinosine + phosphate = 5-(methylsulfanyl)-alpha-D-ribose 1-phosphate + hypoxanthine</text>
        <dbReference type="Rhea" id="RHEA:30643"/>
        <dbReference type="ChEBI" id="CHEBI:17368"/>
        <dbReference type="ChEBI" id="CHEBI:43474"/>
        <dbReference type="ChEBI" id="CHEBI:48595"/>
        <dbReference type="ChEBI" id="CHEBI:58533"/>
        <dbReference type="EC" id="2.4.2.44"/>
    </reaction>
</comment>
<comment type="caution">
    <text evidence="3">Lacks conserved residue(s) required for the propagation of feature annotation.</text>
</comment>
<reference evidence="5 6" key="1">
    <citation type="submission" date="2023-07" db="EMBL/GenBank/DDBJ databases">
        <title>Sorghum-associated microbial communities from plants grown in Nebraska, USA.</title>
        <authorList>
            <person name="Schachtman D."/>
        </authorList>
    </citation>
    <scope>NUCLEOTIDE SEQUENCE [LARGE SCALE GENOMIC DNA]</scope>
    <source>
        <strain evidence="5 6">BE190</strain>
    </source>
</reference>
<keyword evidence="6" id="KW-1185">Reference proteome</keyword>
<dbReference type="NCBIfam" id="NF006599">
    <property type="entry name" value="PRK09136.1"/>
    <property type="match status" value="1"/>
</dbReference>
<comment type="similarity">
    <text evidence="3">Belongs to the PNP/MTAP phosphorylase family. MTAP subfamily.</text>
</comment>
<name>A0ABU1UX05_9GAMM</name>
<dbReference type="Proteomes" id="UP001253595">
    <property type="component" value="Unassembled WGS sequence"/>
</dbReference>
<evidence type="ECO:0000259" key="4">
    <source>
        <dbReference type="Pfam" id="PF01048"/>
    </source>
</evidence>
<feature type="site" description="Important for substrate specificity" evidence="3">
    <location>
        <position position="165"/>
    </location>
</feature>
<dbReference type="Gene3D" id="3.40.50.1580">
    <property type="entry name" value="Nucleoside phosphorylase domain"/>
    <property type="match status" value="1"/>
</dbReference>
<keyword evidence="1 3" id="KW-0328">Glycosyltransferase</keyword>
<dbReference type="NCBIfam" id="TIGR01694">
    <property type="entry name" value="MTAP"/>
    <property type="match status" value="1"/>
</dbReference>
<feature type="domain" description="Nucleoside phosphorylase" evidence="4">
    <location>
        <begin position="2"/>
        <end position="233"/>
    </location>
</feature>
<comment type="miscellaneous">
    <text evidence="3">Although this enzyme belongs to the family of MTA phosphorylases based on sequence homology, it has been shown that conserved amino acid substitutions in the substrate binding pocket convert the substrate specificity of this enzyme from 6-aminopurines to 6-oxopurines.</text>
</comment>
<comment type="caution">
    <text evidence="5">The sequence shown here is derived from an EMBL/GenBank/DDBJ whole genome shotgun (WGS) entry which is preliminary data.</text>
</comment>
<dbReference type="PANTHER" id="PTHR42679">
    <property type="entry name" value="S-METHYL-5'-THIOADENOSINE PHOSPHORYLASE"/>
    <property type="match status" value="1"/>
</dbReference>
<feature type="binding site" evidence="3">
    <location>
        <position position="184"/>
    </location>
    <ligand>
        <name>phosphate</name>
        <dbReference type="ChEBI" id="CHEBI:43474"/>
    </ligand>
</feature>
<evidence type="ECO:0000313" key="6">
    <source>
        <dbReference type="Proteomes" id="UP001253595"/>
    </source>
</evidence>
<feature type="site" description="Important for substrate specificity" evidence="3">
    <location>
        <position position="219"/>
    </location>
</feature>
<protein>
    <recommendedName>
        <fullName evidence="3">Probable S-methyl-5'-thioinosine phosphorylase</fullName>
        <ecNumber evidence="3">2.4.2.44</ecNumber>
    </recommendedName>
    <alternativeName>
        <fullName evidence="3">5'-methylthioinosine phosphorylase</fullName>
        <shortName evidence="3">MTI phosphorylase</shortName>
        <shortName evidence="3">MTIP</shortName>
    </alternativeName>
</protein>
<dbReference type="InterPro" id="IPR035994">
    <property type="entry name" value="Nucleoside_phosphorylase_sf"/>
</dbReference>
<dbReference type="PROSITE" id="PS01240">
    <property type="entry name" value="PNP_MTAP_2"/>
    <property type="match status" value="1"/>
</dbReference>
<feature type="binding site" evidence="3">
    <location>
        <position position="8"/>
    </location>
    <ligand>
        <name>phosphate</name>
        <dbReference type="ChEBI" id="CHEBI:43474"/>
    </ligand>
</feature>
<dbReference type="RefSeq" id="WP_310071224.1">
    <property type="nucleotide sequence ID" value="NZ_JAVDVX010000002.1"/>
</dbReference>
<dbReference type="InterPro" id="IPR000845">
    <property type="entry name" value="Nucleoside_phosphorylase_d"/>
</dbReference>
<gene>
    <name evidence="5" type="ORF">J2X05_001722</name>
</gene>
<dbReference type="HAMAP" id="MF_01963">
    <property type="entry name" value="MTAP"/>
    <property type="match status" value="1"/>
</dbReference>
<feature type="binding site" evidence="3">
    <location>
        <position position="183"/>
    </location>
    <ligand>
        <name>substrate</name>
    </ligand>
</feature>
<accession>A0ABU1UX05</accession>
<dbReference type="EC" id="2.4.2.44" evidence="3"/>
<comment type="subunit">
    <text evidence="3">Homotrimer.</text>
</comment>
<proteinExistence type="inferred from homology"/>
<dbReference type="CDD" id="cd09010">
    <property type="entry name" value="MTAP_SsMTAPII_like_MTIP"/>
    <property type="match status" value="1"/>
</dbReference>
<evidence type="ECO:0000256" key="3">
    <source>
        <dbReference type="HAMAP-Rule" id="MF_01963"/>
    </source>
</evidence>
<comment type="function">
    <text evidence="3">Catalyzes the reversible phosphorylation of S-methyl-5'-thioinosine (MTI) to hypoxanthine and 5-methylthioribose-1-phosphate. Involved in the breakdown of S-methyl-5'-thioadenosine (MTA), a major by-product of polyamine biosynthesis. Catabolism of (MTA) occurs via deamination to MTI and phosphorolysis to hypoxanthine.</text>
</comment>
<feature type="binding site" evidence="3">
    <location>
        <begin position="207"/>
        <end position="209"/>
    </location>
    <ligand>
        <name>substrate</name>
    </ligand>
</feature>
<dbReference type="InterPro" id="IPR010044">
    <property type="entry name" value="MTAP"/>
</dbReference>
<evidence type="ECO:0000256" key="2">
    <source>
        <dbReference type="ARBA" id="ARBA00022679"/>
    </source>
</evidence>
<keyword evidence="2 3" id="KW-0808">Transferase</keyword>
<dbReference type="PANTHER" id="PTHR42679:SF2">
    <property type="entry name" value="S-METHYL-5'-THIOADENOSINE PHOSPHORYLASE"/>
    <property type="match status" value="1"/>
</dbReference>
<comment type="pathway">
    <text evidence="3">Purine metabolism; purine nucleoside salvage.</text>
</comment>
<dbReference type="SUPFAM" id="SSF53167">
    <property type="entry name" value="Purine and uridine phosphorylases"/>
    <property type="match status" value="1"/>
</dbReference>
<evidence type="ECO:0000313" key="5">
    <source>
        <dbReference type="EMBL" id="MDR7089716.1"/>
    </source>
</evidence>
<dbReference type="Pfam" id="PF01048">
    <property type="entry name" value="PNP_UDP_1"/>
    <property type="match status" value="1"/>
</dbReference>
<evidence type="ECO:0000256" key="1">
    <source>
        <dbReference type="ARBA" id="ARBA00022676"/>
    </source>
</evidence>
<keyword evidence="3" id="KW-0660">Purine salvage</keyword>